<proteinExistence type="predicted"/>
<evidence type="ECO:0000313" key="3">
    <source>
        <dbReference type="Proteomes" id="UP000037035"/>
    </source>
</evidence>
<name>A0A0L6UG24_9BASI</name>
<dbReference type="OrthoDB" id="10366642at2759"/>
<keyword evidence="3" id="KW-1185">Reference proteome</keyword>
<dbReference type="Proteomes" id="UP000037035">
    <property type="component" value="Unassembled WGS sequence"/>
</dbReference>
<organism evidence="2 3">
    <name type="scientific">Puccinia sorghi</name>
    <dbReference type="NCBI Taxonomy" id="27349"/>
    <lineage>
        <taxon>Eukaryota</taxon>
        <taxon>Fungi</taxon>
        <taxon>Dikarya</taxon>
        <taxon>Basidiomycota</taxon>
        <taxon>Pucciniomycotina</taxon>
        <taxon>Pucciniomycetes</taxon>
        <taxon>Pucciniales</taxon>
        <taxon>Pucciniaceae</taxon>
        <taxon>Puccinia</taxon>
    </lineage>
</organism>
<dbReference type="AlphaFoldDB" id="A0A0L6UG24"/>
<accession>A0A0L6UG24</accession>
<evidence type="ECO:0000256" key="1">
    <source>
        <dbReference type="SAM" id="MobiDB-lite"/>
    </source>
</evidence>
<comment type="caution">
    <text evidence="2">The sequence shown here is derived from an EMBL/GenBank/DDBJ whole genome shotgun (WGS) entry which is preliminary data.</text>
</comment>
<reference evidence="2 3" key="1">
    <citation type="submission" date="2015-08" db="EMBL/GenBank/DDBJ databases">
        <title>Next Generation Sequencing and Analysis of the Genome of Puccinia sorghi L Schw, the Causal Agent of Maize Common Rust.</title>
        <authorList>
            <person name="Rochi L."/>
            <person name="Burguener G."/>
            <person name="Darino M."/>
            <person name="Turjanski A."/>
            <person name="Kreff E."/>
            <person name="Dieguez M.J."/>
            <person name="Sacco F."/>
        </authorList>
    </citation>
    <scope>NUCLEOTIDE SEQUENCE [LARGE SCALE GENOMIC DNA]</scope>
    <source>
        <strain evidence="2 3">RO10H11247</strain>
    </source>
</reference>
<evidence type="ECO:0000313" key="2">
    <source>
        <dbReference type="EMBL" id="KNZ47212.1"/>
    </source>
</evidence>
<dbReference type="VEuPathDB" id="FungiDB:VP01_65g13"/>
<sequence>MLNPVEIPNPKISQPPKRPKVVNQDGIRYYPLLGEWSPVWVPNTQPPANPTSPKSDESDPPVEDIPVPQILPSFAKVEIRNPPSASSGDCASSWGGTPPPTPILSINYLEFYLEA</sequence>
<gene>
    <name evidence="2" type="ORF">VP01_65g13</name>
</gene>
<feature type="region of interest" description="Disordered" evidence="1">
    <location>
        <begin position="79"/>
        <end position="103"/>
    </location>
</feature>
<feature type="region of interest" description="Disordered" evidence="1">
    <location>
        <begin position="41"/>
        <end position="67"/>
    </location>
</feature>
<feature type="region of interest" description="Disordered" evidence="1">
    <location>
        <begin position="1"/>
        <end position="20"/>
    </location>
</feature>
<protein>
    <submittedName>
        <fullName evidence="2">Uncharacterized protein</fullName>
    </submittedName>
</protein>
<dbReference type="EMBL" id="LAVV01011941">
    <property type="protein sequence ID" value="KNZ47212.1"/>
    <property type="molecule type" value="Genomic_DNA"/>
</dbReference>
<feature type="non-terminal residue" evidence="2">
    <location>
        <position position="115"/>
    </location>
</feature>